<dbReference type="AlphaFoldDB" id="E9I041"/>
<keyword evidence="5" id="KW-1185">Reference proteome</keyword>
<dbReference type="Gene3D" id="2.40.128.20">
    <property type="match status" value="1"/>
</dbReference>
<evidence type="ECO:0000313" key="5">
    <source>
        <dbReference type="Proteomes" id="UP000000305"/>
    </source>
</evidence>
<dbReference type="OrthoDB" id="354351at2759"/>
<dbReference type="InterPro" id="IPR000463">
    <property type="entry name" value="Fatty_acid-bd"/>
</dbReference>
<gene>
    <name evidence="4" type="ORF">DAPPUDRAFT_270045</name>
</gene>
<proteinExistence type="inferred from homology"/>
<dbReference type="GO" id="GO:0005634">
    <property type="term" value="C:nucleus"/>
    <property type="evidence" value="ECO:0000318"/>
    <property type="project" value="GO_Central"/>
</dbReference>
<keyword evidence="2" id="KW-0446">Lipid-binding</keyword>
<feature type="domain" description="Cytosolic fatty-acid binding proteins" evidence="3">
    <location>
        <begin position="27"/>
        <end position="44"/>
    </location>
</feature>
<dbReference type="InterPro" id="IPR012674">
    <property type="entry name" value="Calycin"/>
</dbReference>
<dbReference type="PANTHER" id="PTHR11955">
    <property type="entry name" value="FATTY ACID BINDING PROTEIN"/>
    <property type="match status" value="1"/>
</dbReference>
<evidence type="ECO:0000256" key="1">
    <source>
        <dbReference type="ARBA" id="ARBA00008390"/>
    </source>
</evidence>
<reference evidence="4 5" key="1">
    <citation type="journal article" date="2011" name="Science">
        <title>The ecoresponsive genome of Daphnia pulex.</title>
        <authorList>
            <person name="Colbourne J.K."/>
            <person name="Pfrender M.E."/>
            <person name="Gilbert D."/>
            <person name="Thomas W.K."/>
            <person name="Tucker A."/>
            <person name="Oakley T.H."/>
            <person name="Tokishita S."/>
            <person name="Aerts A."/>
            <person name="Arnold G.J."/>
            <person name="Basu M.K."/>
            <person name="Bauer D.J."/>
            <person name="Caceres C.E."/>
            <person name="Carmel L."/>
            <person name="Casola C."/>
            <person name="Choi J.H."/>
            <person name="Detter J.C."/>
            <person name="Dong Q."/>
            <person name="Dusheyko S."/>
            <person name="Eads B.D."/>
            <person name="Frohlich T."/>
            <person name="Geiler-Samerotte K.A."/>
            <person name="Gerlach D."/>
            <person name="Hatcher P."/>
            <person name="Jogdeo S."/>
            <person name="Krijgsveld J."/>
            <person name="Kriventseva E.V."/>
            <person name="Kultz D."/>
            <person name="Laforsch C."/>
            <person name="Lindquist E."/>
            <person name="Lopez J."/>
            <person name="Manak J.R."/>
            <person name="Muller J."/>
            <person name="Pangilinan J."/>
            <person name="Patwardhan R.P."/>
            <person name="Pitluck S."/>
            <person name="Pritham E.J."/>
            <person name="Rechtsteiner A."/>
            <person name="Rho M."/>
            <person name="Rogozin I.B."/>
            <person name="Sakarya O."/>
            <person name="Salamov A."/>
            <person name="Schaack S."/>
            <person name="Shapiro H."/>
            <person name="Shiga Y."/>
            <person name="Skalitzky C."/>
            <person name="Smith Z."/>
            <person name="Souvorov A."/>
            <person name="Sung W."/>
            <person name="Tang Z."/>
            <person name="Tsuchiya D."/>
            <person name="Tu H."/>
            <person name="Vos H."/>
            <person name="Wang M."/>
            <person name="Wolf Y.I."/>
            <person name="Yamagata H."/>
            <person name="Yamada T."/>
            <person name="Ye Y."/>
            <person name="Shaw J.R."/>
            <person name="Andrews J."/>
            <person name="Crease T.J."/>
            <person name="Tang H."/>
            <person name="Lucas S.M."/>
            <person name="Robertson H.M."/>
            <person name="Bork P."/>
            <person name="Koonin E.V."/>
            <person name="Zdobnov E.M."/>
            <person name="Grigoriev I.V."/>
            <person name="Lynch M."/>
            <person name="Boore J.L."/>
        </authorList>
    </citation>
    <scope>NUCLEOTIDE SEQUENCE [LARGE SCALE GENOMIC DNA]</scope>
</reference>
<dbReference type="EMBL" id="GL733465">
    <property type="protein sequence ID" value="EFX62639.1"/>
    <property type="molecule type" value="Genomic_DNA"/>
</dbReference>
<dbReference type="Proteomes" id="UP000000305">
    <property type="component" value="Unassembled WGS sequence"/>
</dbReference>
<evidence type="ECO:0000259" key="3">
    <source>
        <dbReference type="PROSITE" id="PS00214"/>
    </source>
</evidence>
<organism evidence="4 5">
    <name type="scientific">Daphnia pulex</name>
    <name type="common">Water flea</name>
    <dbReference type="NCBI Taxonomy" id="6669"/>
    <lineage>
        <taxon>Eukaryota</taxon>
        <taxon>Metazoa</taxon>
        <taxon>Ecdysozoa</taxon>
        <taxon>Arthropoda</taxon>
        <taxon>Crustacea</taxon>
        <taxon>Branchiopoda</taxon>
        <taxon>Diplostraca</taxon>
        <taxon>Cladocera</taxon>
        <taxon>Anomopoda</taxon>
        <taxon>Daphniidae</taxon>
        <taxon>Daphnia</taxon>
    </lineage>
</organism>
<dbReference type="PhylomeDB" id="E9I041"/>
<evidence type="ECO:0000256" key="2">
    <source>
        <dbReference type="ARBA" id="ARBA00023121"/>
    </source>
</evidence>
<dbReference type="PROSITE" id="PS00214">
    <property type="entry name" value="FABP"/>
    <property type="match status" value="1"/>
</dbReference>
<sequence>MEKNHDNNQHDEQQQKPITDFMAQVVGKYRLVGQVNYEEFLRAIGLSMAKRAIAISQVPRVDCRIDDDGQWNVQVTGISKDSDFKFRLGVEMKRVTIDGRHVNDLFTVEEEGGKMKLIQKETWGNNRSCEAVMVHEFDGDDWNMTMTFGDVTCVRHFRHGPHSVAQSACSRLYQETGKNRLDYTLSSSHFLPLQRTLNRTQVLTIAVTIPAQFICWVVDQKS</sequence>
<name>E9I041_DAPPU</name>
<dbReference type="GO" id="GO:0005504">
    <property type="term" value="F:fatty acid binding"/>
    <property type="evidence" value="ECO:0000318"/>
    <property type="project" value="GO_Central"/>
</dbReference>
<dbReference type="GO" id="GO:0015908">
    <property type="term" value="P:fatty acid transport"/>
    <property type="evidence" value="ECO:0000318"/>
    <property type="project" value="GO_Central"/>
</dbReference>
<dbReference type="GO" id="GO:0005829">
    <property type="term" value="C:cytosol"/>
    <property type="evidence" value="ECO:0000318"/>
    <property type="project" value="GO_Central"/>
</dbReference>
<dbReference type="CDD" id="cd00742">
    <property type="entry name" value="FABP"/>
    <property type="match status" value="1"/>
</dbReference>
<dbReference type="SUPFAM" id="SSF50814">
    <property type="entry name" value="Lipocalins"/>
    <property type="match status" value="1"/>
</dbReference>
<dbReference type="InParanoid" id="E9I041"/>
<accession>E9I041</accession>
<evidence type="ECO:0000313" key="4">
    <source>
        <dbReference type="EMBL" id="EFX62639.1"/>
    </source>
</evidence>
<dbReference type="HOGENOM" id="CLU_1246469_0_0_1"/>
<dbReference type="InterPro" id="IPR031259">
    <property type="entry name" value="ILBP"/>
</dbReference>
<dbReference type="KEGG" id="dpx:DAPPUDRAFT_270045"/>
<dbReference type="PRINTS" id="PR00178">
    <property type="entry name" value="FATTYACIDBP"/>
</dbReference>
<protein>
    <recommendedName>
        <fullName evidence="3">Cytosolic fatty-acid binding proteins domain-containing protein</fullName>
    </recommendedName>
</protein>
<dbReference type="eggNOG" id="KOG4015">
    <property type="taxonomic scope" value="Eukaryota"/>
</dbReference>
<comment type="similarity">
    <text evidence="1">Belongs to the calycin superfamily. Fatty-acid binding protein (FABP) family.</text>
</comment>